<evidence type="ECO:0000259" key="1">
    <source>
        <dbReference type="Pfam" id="PF00651"/>
    </source>
</evidence>
<dbReference type="Gene3D" id="3.30.710.10">
    <property type="entry name" value="Potassium Channel Kv1.1, Chain A"/>
    <property type="match status" value="1"/>
</dbReference>
<evidence type="ECO:0000313" key="2">
    <source>
        <dbReference type="EMBL" id="RDB20282.1"/>
    </source>
</evidence>
<dbReference type="InterPro" id="IPR011333">
    <property type="entry name" value="SKP1/BTB/POZ_sf"/>
</dbReference>
<dbReference type="EMBL" id="LUEZ02000069">
    <property type="protein sequence ID" value="RDB20282.1"/>
    <property type="molecule type" value="Genomic_DNA"/>
</dbReference>
<proteinExistence type="predicted"/>
<evidence type="ECO:0000313" key="3">
    <source>
        <dbReference type="Proteomes" id="UP000076154"/>
    </source>
</evidence>
<dbReference type="STRING" id="39966.A0A369JG48"/>
<reference evidence="2" key="1">
    <citation type="submission" date="2018-04" db="EMBL/GenBank/DDBJ databases">
        <title>Whole genome sequencing of Hypsizygus marmoreus.</title>
        <authorList>
            <person name="Choi I.-G."/>
            <person name="Min B."/>
            <person name="Kim J.-G."/>
            <person name="Kim S."/>
            <person name="Oh Y.-L."/>
            <person name="Kong W.-S."/>
            <person name="Park H."/>
            <person name="Jeong J."/>
            <person name="Song E.-S."/>
        </authorList>
    </citation>
    <scope>NUCLEOTIDE SEQUENCE [LARGE SCALE GENOMIC DNA]</scope>
    <source>
        <strain evidence="2">51987-8</strain>
    </source>
</reference>
<sequence length="250" mass="28336">MDDTDSETSRPSSFSKDFDDLNSDIVFRSDDNVLFGIHKIQLQANTSGFATTELHSKNEIVSLPETSAVLEQLFKFIYPKRRPKLNADLDFVVIDALAEAAEKYEVYSAMEACEVRMRETLPNHADRILLYAVKHNYPTIADSAAMTLLHDPVGEVMKKLSPDLFLPWALYYDQWCGFQRRAADYHRQEYTTCKDRNCIVILEKLGASVASVADLDSTFANSTHLRWPEHLKRITDDALGFSVFVSGANK</sequence>
<dbReference type="SUPFAM" id="SSF54695">
    <property type="entry name" value="POZ domain"/>
    <property type="match status" value="1"/>
</dbReference>
<keyword evidence="3" id="KW-1185">Reference proteome</keyword>
<dbReference type="InParanoid" id="A0A369JG48"/>
<feature type="domain" description="BTB" evidence="1">
    <location>
        <begin position="22"/>
        <end position="119"/>
    </location>
</feature>
<dbReference type="Pfam" id="PF00651">
    <property type="entry name" value="BTB"/>
    <property type="match status" value="1"/>
</dbReference>
<organism evidence="2 3">
    <name type="scientific">Hypsizygus marmoreus</name>
    <name type="common">White beech mushroom</name>
    <name type="synonym">Agaricus marmoreus</name>
    <dbReference type="NCBI Taxonomy" id="39966"/>
    <lineage>
        <taxon>Eukaryota</taxon>
        <taxon>Fungi</taxon>
        <taxon>Dikarya</taxon>
        <taxon>Basidiomycota</taxon>
        <taxon>Agaricomycotina</taxon>
        <taxon>Agaricomycetes</taxon>
        <taxon>Agaricomycetidae</taxon>
        <taxon>Agaricales</taxon>
        <taxon>Tricholomatineae</taxon>
        <taxon>Lyophyllaceae</taxon>
        <taxon>Hypsizygus</taxon>
    </lineage>
</organism>
<protein>
    <recommendedName>
        <fullName evidence="1">BTB domain-containing protein</fullName>
    </recommendedName>
</protein>
<gene>
    <name evidence="2" type="ORF">Hypma_012716</name>
</gene>
<comment type="caution">
    <text evidence="2">The sequence shown here is derived from an EMBL/GenBank/DDBJ whole genome shotgun (WGS) entry which is preliminary data.</text>
</comment>
<dbReference type="OrthoDB" id="3184970at2759"/>
<dbReference type="AlphaFoldDB" id="A0A369JG48"/>
<dbReference type="Proteomes" id="UP000076154">
    <property type="component" value="Unassembled WGS sequence"/>
</dbReference>
<accession>A0A369JG48</accession>
<name>A0A369JG48_HYPMA</name>
<dbReference type="InterPro" id="IPR000210">
    <property type="entry name" value="BTB/POZ_dom"/>
</dbReference>